<dbReference type="InParanoid" id="A0A0D2J798"/>
<organism evidence="1 2">
    <name type="scientific">Dethiosulfatarculus sandiegensis</name>
    <dbReference type="NCBI Taxonomy" id="1429043"/>
    <lineage>
        <taxon>Bacteria</taxon>
        <taxon>Pseudomonadati</taxon>
        <taxon>Thermodesulfobacteriota</taxon>
        <taxon>Desulfarculia</taxon>
        <taxon>Desulfarculales</taxon>
        <taxon>Desulfarculaceae</taxon>
        <taxon>Dethiosulfatarculus</taxon>
    </lineage>
</organism>
<protein>
    <submittedName>
        <fullName evidence="1">Uncharacterized protein</fullName>
    </submittedName>
</protein>
<comment type="caution">
    <text evidence="1">The sequence shown here is derived from an EMBL/GenBank/DDBJ whole genome shotgun (WGS) entry which is preliminary data.</text>
</comment>
<dbReference type="AlphaFoldDB" id="A0A0D2J798"/>
<accession>A0A0D2J798</accession>
<dbReference type="Proteomes" id="UP000032233">
    <property type="component" value="Unassembled WGS sequence"/>
</dbReference>
<reference evidence="1 2" key="1">
    <citation type="submission" date="2013-11" db="EMBL/GenBank/DDBJ databases">
        <title>Metagenomic analysis of a methanogenic consortium involved in long chain n-alkane degradation.</title>
        <authorList>
            <person name="Davidova I.A."/>
            <person name="Callaghan A.V."/>
            <person name="Wawrik B."/>
            <person name="Pruitt S."/>
            <person name="Marks C."/>
            <person name="Duncan K.E."/>
            <person name="Suflita J.M."/>
        </authorList>
    </citation>
    <scope>NUCLEOTIDE SEQUENCE [LARGE SCALE GENOMIC DNA]</scope>
    <source>
        <strain evidence="1 2">SPR</strain>
    </source>
</reference>
<evidence type="ECO:0000313" key="1">
    <source>
        <dbReference type="EMBL" id="KIX11561.1"/>
    </source>
</evidence>
<name>A0A0D2J798_9BACT</name>
<keyword evidence="2" id="KW-1185">Reference proteome</keyword>
<sequence>MNSLKTSMIFWPSEEVEKSLTVTAHFRGKKIAVNMTG</sequence>
<gene>
    <name evidence="1" type="ORF">X474_24355</name>
</gene>
<proteinExistence type="predicted"/>
<dbReference type="EMBL" id="AZAC01000056">
    <property type="protein sequence ID" value="KIX11561.1"/>
    <property type="molecule type" value="Genomic_DNA"/>
</dbReference>
<evidence type="ECO:0000313" key="2">
    <source>
        <dbReference type="Proteomes" id="UP000032233"/>
    </source>
</evidence>